<dbReference type="EnsemblMetazoa" id="CLYHEMT007149.1">
    <property type="protein sequence ID" value="CLYHEMP007149.1"/>
    <property type="gene ID" value="CLYHEMG007149"/>
</dbReference>
<feature type="compositionally biased region" description="Basic and acidic residues" evidence="1">
    <location>
        <begin position="104"/>
        <end position="121"/>
    </location>
</feature>
<evidence type="ECO:0000256" key="2">
    <source>
        <dbReference type="SAM" id="SignalP"/>
    </source>
</evidence>
<reference evidence="3" key="1">
    <citation type="submission" date="2021-01" db="UniProtKB">
        <authorList>
            <consortium name="EnsemblMetazoa"/>
        </authorList>
    </citation>
    <scope>IDENTIFICATION</scope>
</reference>
<evidence type="ECO:0000313" key="4">
    <source>
        <dbReference type="Proteomes" id="UP000594262"/>
    </source>
</evidence>
<proteinExistence type="predicted"/>
<evidence type="ECO:0000256" key="1">
    <source>
        <dbReference type="SAM" id="MobiDB-lite"/>
    </source>
</evidence>
<feature type="signal peptide" evidence="2">
    <location>
        <begin position="1"/>
        <end position="18"/>
    </location>
</feature>
<protein>
    <recommendedName>
        <fullName evidence="5">Cnidarian restricted protein</fullName>
    </recommendedName>
</protein>
<evidence type="ECO:0000313" key="3">
    <source>
        <dbReference type="EnsemblMetazoa" id="CLYHEMP007149.1"/>
    </source>
</evidence>
<sequence>MRLLTLFISCVLVLQVCPYRPANNDELDELLDEFDTKQEDQVNKRHYHRQRNILDDDDENEIDYDLDDFVSDEEEDDDPDNYSQHFNANHRSDFDSNAEDEFENDGKRRQPFEEQHQDLKSKSHSKKQIIKLDEIKTSTLPPITAKPTTKAPPTTTTPPPTTTRQPTTTNTQPSPKTVPIATSEPSSANRKRPMYNRRYRLQLLLKRLRSLRRMRERTSQRHHKKYFGRYLKKYHPLEILQRYGCHRISCVRHHSSLCICRDRRH</sequence>
<feature type="compositionally biased region" description="Low complexity" evidence="1">
    <location>
        <begin position="139"/>
        <end position="154"/>
    </location>
</feature>
<feature type="chain" id="PRO_5029619986" description="Cnidarian restricted protein" evidence="2">
    <location>
        <begin position="19"/>
        <end position="265"/>
    </location>
</feature>
<feature type="compositionally biased region" description="Low complexity" evidence="1">
    <location>
        <begin position="162"/>
        <end position="177"/>
    </location>
</feature>
<evidence type="ECO:0008006" key="5">
    <source>
        <dbReference type="Google" id="ProtNLM"/>
    </source>
</evidence>
<organism evidence="3 4">
    <name type="scientific">Clytia hemisphaerica</name>
    <dbReference type="NCBI Taxonomy" id="252671"/>
    <lineage>
        <taxon>Eukaryota</taxon>
        <taxon>Metazoa</taxon>
        <taxon>Cnidaria</taxon>
        <taxon>Hydrozoa</taxon>
        <taxon>Hydroidolina</taxon>
        <taxon>Leptothecata</taxon>
        <taxon>Obeliida</taxon>
        <taxon>Clytiidae</taxon>
        <taxon>Clytia</taxon>
    </lineage>
</organism>
<dbReference type="RefSeq" id="XP_066924256.1">
    <property type="nucleotide sequence ID" value="XM_067068155.1"/>
</dbReference>
<accession>A0A7M5WRR8</accession>
<dbReference type="Proteomes" id="UP000594262">
    <property type="component" value="Unplaced"/>
</dbReference>
<dbReference type="AlphaFoldDB" id="A0A7M5WRR8"/>
<name>A0A7M5WRR8_9CNID</name>
<keyword evidence="2" id="KW-0732">Signal</keyword>
<keyword evidence="4" id="KW-1185">Reference proteome</keyword>
<dbReference type="GeneID" id="136811532"/>
<feature type="compositionally biased region" description="Acidic residues" evidence="1">
    <location>
        <begin position="71"/>
        <end position="80"/>
    </location>
</feature>
<feature type="region of interest" description="Disordered" evidence="1">
    <location>
        <begin position="71"/>
        <end position="194"/>
    </location>
</feature>